<organism evidence="3 4">
    <name type="scientific">Heligmosomoides polygyrus</name>
    <name type="common">Parasitic roundworm</name>
    <dbReference type="NCBI Taxonomy" id="6339"/>
    <lineage>
        <taxon>Eukaryota</taxon>
        <taxon>Metazoa</taxon>
        <taxon>Ecdysozoa</taxon>
        <taxon>Nematoda</taxon>
        <taxon>Chromadorea</taxon>
        <taxon>Rhabditida</taxon>
        <taxon>Rhabditina</taxon>
        <taxon>Rhabditomorpha</taxon>
        <taxon>Strongyloidea</taxon>
        <taxon>Heligmosomidae</taxon>
        <taxon>Heligmosomoides</taxon>
    </lineage>
</organism>
<gene>
    <name evidence="2" type="ORF">HPBE_LOCUS14137</name>
</gene>
<proteinExistence type="predicted"/>
<dbReference type="Proteomes" id="UP000050761">
    <property type="component" value="Unassembled WGS sequence"/>
</dbReference>
<keyword evidence="3" id="KW-1185">Reference proteome</keyword>
<evidence type="ECO:0000313" key="3">
    <source>
        <dbReference type="Proteomes" id="UP000050761"/>
    </source>
</evidence>
<accession>A0A183FZG2</accession>
<evidence type="ECO:0000313" key="4">
    <source>
        <dbReference type="WBParaSite" id="HPBE_0001413601-mRNA-1"/>
    </source>
</evidence>
<dbReference type="EMBL" id="UZAH01028226">
    <property type="protein sequence ID" value="VDO98628.1"/>
    <property type="molecule type" value="Genomic_DNA"/>
</dbReference>
<protein>
    <submittedName>
        <fullName evidence="4">BHLH domain-containing protein</fullName>
    </submittedName>
</protein>
<reference evidence="2 3" key="1">
    <citation type="submission" date="2018-11" db="EMBL/GenBank/DDBJ databases">
        <authorList>
            <consortium name="Pathogen Informatics"/>
        </authorList>
    </citation>
    <scope>NUCLEOTIDE SEQUENCE [LARGE SCALE GENOMIC DNA]</scope>
</reference>
<sequence length="243" mass="26658">MYRYQLGFTASFGTQPYFVLSGCGSSERSEDCDDLKDLCETPSINQQKENTLRLLCQRLGTSAASQSASIETNAHTERLVDYIQSLEERIKQLEGASRQSVGTLTTSGTTYASSETDMESAVYVMGNETDELDNTLEVRSLNRIDEDSEGKEKAADEIEEQSAQLPPAIAPLSRGWAADREGSIGGSVDLRTADESAESERLRGDYVDNYRALPGPFEALEARFGGVRASPTWKLRGSSTRLK</sequence>
<accession>A0A3P8DDM8</accession>
<dbReference type="WBParaSite" id="HPBE_0001413601-mRNA-1">
    <property type="protein sequence ID" value="HPBE_0001413601-mRNA-1"/>
    <property type="gene ID" value="HPBE_0001413601"/>
</dbReference>
<reference evidence="4" key="2">
    <citation type="submission" date="2019-09" db="UniProtKB">
        <authorList>
            <consortium name="WormBaseParasite"/>
        </authorList>
    </citation>
    <scope>IDENTIFICATION</scope>
</reference>
<feature type="region of interest" description="Disordered" evidence="1">
    <location>
        <begin position="145"/>
        <end position="164"/>
    </location>
</feature>
<dbReference type="PROSITE" id="PS51257">
    <property type="entry name" value="PROKAR_LIPOPROTEIN"/>
    <property type="match status" value="1"/>
</dbReference>
<dbReference type="AlphaFoldDB" id="A0A183FZG2"/>
<name>A0A183FZG2_HELPZ</name>
<dbReference type="OrthoDB" id="10056395at2759"/>
<evidence type="ECO:0000256" key="1">
    <source>
        <dbReference type="SAM" id="MobiDB-lite"/>
    </source>
</evidence>
<feature type="compositionally biased region" description="Basic and acidic residues" evidence="1">
    <location>
        <begin position="145"/>
        <end position="156"/>
    </location>
</feature>
<evidence type="ECO:0000313" key="2">
    <source>
        <dbReference type="EMBL" id="VDO98628.1"/>
    </source>
</evidence>